<protein>
    <recommendedName>
        <fullName evidence="2">Retrotransposon gag domain-containing protein</fullName>
    </recommendedName>
</protein>
<sequence length="256" mass="31283">MSKPRSYDGTRKARQVDNFFWHLERYFEALDIDEDEKVQRTIVSQVELIFNILYNLEVDSRLTMLEWKVDVFAEELDDLIEERVAHFTKREVHRRKDLKGQVTKLQEELAACKRELTRATRQACTAVQQRQKKRKKIPEARSYDRAREVRRVDNFFWNLEQYFEALDIDEDEEKMQTTVMYLTDTTASRWRRRYTDGCDIKTWEKFKRELTRQFYPESVEDMAMIDFWWLRQKGSIYEYVKEYSALMLKILEMSER</sequence>
<evidence type="ECO:0000259" key="2">
    <source>
        <dbReference type="Pfam" id="PF03732"/>
    </source>
</evidence>
<feature type="coiled-coil region" evidence="1">
    <location>
        <begin position="95"/>
        <end position="122"/>
    </location>
</feature>
<dbReference type="AlphaFoldDB" id="A0AA89AFD6"/>
<reference evidence="3" key="1">
    <citation type="submission" date="2022-12" db="EMBL/GenBank/DDBJ databases">
        <title>Draft genome assemblies for two species of Escallonia (Escalloniales).</title>
        <authorList>
            <person name="Chanderbali A."/>
            <person name="Dervinis C."/>
            <person name="Anghel I."/>
            <person name="Soltis D."/>
            <person name="Soltis P."/>
            <person name="Zapata F."/>
        </authorList>
    </citation>
    <scope>NUCLEOTIDE SEQUENCE</scope>
    <source>
        <strain evidence="3">UCBG64.0493</strain>
        <tissue evidence="3">Leaf</tissue>
    </source>
</reference>
<keyword evidence="1" id="KW-0175">Coiled coil</keyword>
<dbReference type="Proteomes" id="UP001188597">
    <property type="component" value="Unassembled WGS sequence"/>
</dbReference>
<organism evidence="3 4">
    <name type="scientific">Escallonia herrerae</name>
    <dbReference type="NCBI Taxonomy" id="1293975"/>
    <lineage>
        <taxon>Eukaryota</taxon>
        <taxon>Viridiplantae</taxon>
        <taxon>Streptophyta</taxon>
        <taxon>Embryophyta</taxon>
        <taxon>Tracheophyta</taxon>
        <taxon>Spermatophyta</taxon>
        <taxon>Magnoliopsida</taxon>
        <taxon>eudicotyledons</taxon>
        <taxon>Gunneridae</taxon>
        <taxon>Pentapetalae</taxon>
        <taxon>asterids</taxon>
        <taxon>campanulids</taxon>
        <taxon>Escalloniales</taxon>
        <taxon>Escalloniaceae</taxon>
        <taxon>Escallonia</taxon>
    </lineage>
</organism>
<dbReference type="Pfam" id="PF03732">
    <property type="entry name" value="Retrotrans_gag"/>
    <property type="match status" value="1"/>
</dbReference>
<feature type="domain" description="Retrotransposon gag" evidence="2">
    <location>
        <begin position="179"/>
        <end position="251"/>
    </location>
</feature>
<dbReference type="EMBL" id="JAVXUP010003090">
    <property type="protein sequence ID" value="KAK3000091.1"/>
    <property type="molecule type" value="Genomic_DNA"/>
</dbReference>
<evidence type="ECO:0000256" key="1">
    <source>
        <dbReference type="SAM" id="Coils"/>
    </source>
</evidence>
<evidence type="ECO:0000313" key="4">
    <source>
        <dbReference type="Proteomes" id="UP001188597"/>
    </source>
</evidence>
<accession>A0AA89AFD6</accession>
<keyword evidence="4" id="KW-1185">Reference proteome</keyword>
<comment type="caution">
    <text evidence="3">The sequence shown here is derived from an EMBL/GenBank/DDBJ whole genome shotgun (WGS) entry which is preliminary data.</text>
</comment>
<gene>
    <name evidence="3" type="ORF">RJ639_024273</name>
</gene>
<dbReference type="InterPro" id="IPR005162">
    <property type="entry name" value="Retrotrans_gag_dom"/>
</dbReference>
<evidence type="ECO:0000313" key="3">
    <source>
        <dbReference type="EMBL" id="KAK3000091.1"/>
    </source>
</evidence>
<proteinExistence type="predicted"/>
<name>A0AA89AFD6_9ASTE</name>